<feature type="compositionally biased region" description="Basic and acidic residues" evidence="7">
    <location>
        <begin position="76"/>
        <end position="90"/>
    </location>
</feature>
<keyword evidence="5 8" id="KW-0472">Membrane</keyword>
<evidence type="ECO:0000256" key="1">
    <source>
        <dbReference type="ARBA" id="ARBA00004141"/>
    </source>
</evidence>
<feature type="transmembrane region" description="Helical" evidence="8">
    <location>
        <begin position="181"/>
        <end position="200"/>
    </location>
</feature>
<evidence type="ECO:0000256" key="7">
    <source>
        <dbReference type="SAM" id="MobiDB-lite"/>
    </source>
</evidence>
<reference evidence="9 10" key="1">
    <citation type="submission" date="2019-06" db="EMBL/GenBank/DDBJ databases">
        <title>Wine fermentation using esterase from Monascus purpureus.</title>
        <authorList>
            <person name="Geng C."/>
            <person name="Zhang Y."/>
        </authorList>
    </citation>
    <scope>NUCLEOTIDE SEQUENCE [LARGE SCALE GENOMIC DNA]</scope>
    <source>
        <strain evidence="9">HQ1</strain>
    </source>
</reference>
<feature type="compositionally biased region" description="Polar residues" evidence="7">
    <location>
        <begin position="91"/>
        <end position="100"/>
    </location>
</feature>
<dbReference type="AlphaFoldDB" id="A0A507R1W7"/>
<protein>
    <submittedName>
        <fullName evidence="9">Uncharacterized protein</fullName>
    </submittedName>
</protein>
<dbReference type="PANTHER" id="PTHR20855">
    <property type="entry name" value="ADIPOR/PROGESTIN RECEPTOR-RELATED"/>
    <property type="match status" value="1"/>
</dbReference>
<evidence type="ECO:0000256" key="2">
    <source>
        <dbReference type="ARBA" id="ARBA00007018"/>
    </source>
</evidence>
<dbReference type="GO" id="GO:0006882">
    <property type="term" value="P:intracellular zinc ion homeostasis"/>
    <property type="evidence" value="ECO:0007669"/>
    <property type="project" value="TreeGrafter"/>
</dbReference>
<comment type="similarity">
    <text evidence="2">Belongs to the ADIPOR family.</text>
</comment>
<comment type="subcellular location">
    <subcellularLocation>
        <location evidence="1">Membrane</location>
        <topology evidence="1">Multi-pass membrane protein</topology>
    </subcellularLocation>
</comment>
<evidence type="ECO:0000256" key="3">
    <source>
        <dbReference type="ARBA" id="ARBA00022692"/>
    </source>
</evidence>
<organism evidence="9 10">
    <name type="scientific">Monascus purpureus</name>
    <name type="common">Red mold</name>
    <name type="synonym">Monascus anka</name>
    <dbReference type="NCBI Taxonomy" id="5098"/>
    <lineage>
        <taxon>Eukaryota</taxon>
        <taxon>Fungi</taxon>
        <taxon>Dikarya</taxon>
        <taxon>Ascomycota</taxon>
        <taxon>Pezizomycotina</taxon>
        <taxon>Eurotiomycetes</taxon>
        <taxon>Eurotiomycetidae</taxon>
        <taxon>Eurotiales</taxon>
        <taxon>Aspergillaceae</taxon>
        <taxon>Monascus</taxon>
    </lineage>
</organism>
<dbReference type="OrthoDB" id="529367at2759"/>
<keyword evidence="6" id="KW-0479">Metal-binding</keyword>
<dbReference type="PANTHER" id="PTHR20855:SF52">
    <property type="entry name" value="ADIPONECTIN RECEPTOR PROTEIN"/>
    <property type="match status" value="1"/>
</dbReference>
<dbReference type="GO" id="GO:0016020">
    <property type="term" value="C:membrane"/>
    <property type="evidence" value="ECO:0007669"/>
    <property type="project" value="UniProtKB-SubCell"/>
</dbReference>
<sequence length="203" mass="22889">MVSRTQYRTIATVMIELETCHRISSIREGNVKSHLIKWNAANAKVMQNKANLFSGLISGNQSYGNRRRGLSGLSKPAKEVRHQGQGDRADTGNTKSQTDWPSFGTKDQIPGWLRDNDYIVGGHPMPTYSYHRSFRLWRCWHMETMNIWTHLVGSTAFVTADMLLCRIFASGKQHFNSGDMFAFGSFITAAAVCFGFSMAFHTL</sequence>
<dbReference type="InterPro" id="IPR004254">
    <property type="entry name" value="AdipoR/HlyIII-related"/>
</dbReference>
<dbReference type="GO" id="GO:0046872">
    <property type="term" value="F:metal ion binding"/>
    <property type="evidence" value="ECO:0007669"/>
    <property type="project" value="UniProtKB-KW"/>
</dbReference>
<evidence type="ECO:0000256" key="4">
    <source>
        <dbReference type="ARBA" id="ARBA00022989"/>
    </source>
</evidence>
<keyword evidence="6" id="KW-0862">Zinc</keyword>
<accession>A0A507R1W7</accession>
<dbReference type="Pfam" id="PF03006">
    <property type="entry name" value="HlyIII"/>
    <property type="match status" value="1"/>
</dbReference>
<comment type="caution">
    <text evidence="9">The sequence shown here is derived from an EMBL/GenBank/DDBJ whole genome shotgun (WGS) entry which is preliminary data.</text>
</comment>
<evidence type="ECO:0000256" key="8">
    <source>
        <dbReference type="SAM" id="Phobius"/>
    </source>
</evidence>
<evidence type="ECO:0000256" key="5">
    <source>
        <dbReference type="ARBA" id="ARBA00023136"/>
    </source>
</evidence>
<dbReference type="GO" id="GO:0038023">
    <property type="term" value="F:signaling receptor activity"/>
    <property type="evidence" value="ECO:0007669"/>
    <property type="project" value="TreeGrafter"/>
</dbReference>
<feature type="region of interest" description="Disordered" evidence="7">
    <location>
        <begin position="67"/>
        <end position="100"/>
    </location>
</feature>
<keyword evidence="10" id="KW-1185">Reference proteome</keyword>
<feature type="binding site" evidence="6">
    <location>
        <position position="201"/>
    </location>
    <ligand>
        <name>Zn(2+)</name>
        <dbReference type="ChEBI" id="CHEBI:29105"/>
    </ligand>
</feature>
<feature type="transmembrane region" description="Helical" evidence="8">
    <location>
        <begin position="147"/>
        <end position="169"/>
    </location>
</feature>
<gene>
    <name evidence="9" type="ORF">MPDQ_003089</name>
</gene>
<keyword evidence="3 8" id="KW-0812">Transmembrane</keyword>
<proteinExistence type="inferred from homology"/>
<evidence type="ECO:0000256" key="6">
    <source>
        <dbReference type="PIRSR" id="PIRSR604254-1"/>
    </source>
</evidence>
<name>A0A507R1W7_MONPU</name>
<dbReference type="STRING" id="5098.A0A507R1W7"/>
<evidence type="ECO:0000313" key="10">
    <source>
        <dbReference type="Proteomes" id="UP000319663"/>
    </source>
</evidence>
<dbReference type="Proteomes" id="UP000319663">
    <property type="component" value="Unassembled WGS sequence"/>
</dbReference>
<evidence type="ECO:0000313" key="9">
    <source>
        <dbReference type="EMBL" id="TQB75400.1"/>
    </source>
</evidence>
<keyword evidence="4 8" id="KW-1133">Transmembrane helix</keyword>
<dbReference type="EMBL" id="VIFY01000020">
    <property type="protein sequence ID" value="TQB75400.1"/>
    <property type="molecule type" value="Genomic_DNA"/>
</dbReference>